<dbReference type="Proteomes" id="UP001319080">
    <property type="component" value="Unassembled WGS sequence"/>
</dbReference>
<evidence type="ECO:0000313" key="4">
    <source>
        <dbReference type="Proteomes" id="UP001319080"/>
    </source>
</evidence>
<dbReference type="Gene3D" id="2.180.10.10">
    <property type="entry name" value="RHS repeat-associated core"/>
    <property type="match status" value="1"/>
</dbReference>
<accession>A0AAP2DWM5</accession>
<comment type="caution">
    <text evidence="3">The sequence shown here is derived from an EMBL/GenBank/DDBJ whole genome shotgun (WGS) entry which is preliminary data.</text>
</comment>
<sequence length="2324" mass="257320">MIAKTGFFLWVILACVPAFARWAPVVPLSADTIPEAVKIKRAGNVPLPLTERQFVLSGLAQGATEEIFNAPPCLTGQYYAGFQLYYDLGDRNTAELWTSAVEVVLLHDEDTLRKMTLQVDMPTQTFIATHFYDALISCDEDYRFLVKRKTLQGAVPQDNIYLKVLLYKQLEDVFNPAASLALNYAYASGNTTVSWTYAGAGAMAYDVEWVFIDDHDNFTGSAAQAFAFKRSVRITTAGQYYTHQTYYPKGRVWYRVRAVGYNPQFPDHRIPGHWFYGSGSPLSINNHAAGKNWHGQTVFAEGGKYKKIMNYLDGTLRERQAQTGLSTESVTLVSESLYDFEGRQSVNILLVPSATTSLQYKSGFHLFAAVDPVVSARTSSVRQKFHYDNYKATNSALSNQAGAGKYYSSANDIASIHKDYIPQSEGYPYGQTEYTRDNTGGLSRESKAGKEFEIDGARATRHHYGDAAPSELIRLFGSNAGEASHYKKNLTVEPGGQVNVSYLDEADHVVASALAGDSPSNVENLASYNALGTDPITVDISSKNRRVDRISYTSHKILNAVPNTNYTFRYDLSALGTDMGPLGCQTCTFDFVFTLTDPEGALVNLASVAGNASATGLSYERHNLSAADCANPLAVPISFTLGLGDIGDYTVIKKLIPRELSYDEMINIVSQDAALFDKMQLIHDSYKIDSASCAICTSCPAGDSAVNEAIEEVTAMDCENIYQQIIQHYRDRYADLSEEPYEVPQDSITKHALYCQYELCVKNKESDVFEKQLARVTTWDAAVGKGYQNVINLDPFFNNSALSGSGFKGSMQNKLNDIYVGTIAYDANGDGVQDGTRVYRGTIAQVTDPNNTAYYIDSRGNASTSGRHILYLDLMDRRSRMSAEAYQKELSAQRWTLYKSFYLESKRKTKLEIGAYQNCAAAREALKMNDDLPQTPEDIAQWGDDNGATGPVSQAEVEMVLSNLSFNCNVKFSAADSTSLAQHLESYFNTTPRNMFRLILIADVGVHADLIAIQGILSRYSCSLGSVAQEDPIQCAGDDSGNNQIVNPQLAASSANCVADISAGCYNGWGVATGTPNTDVGGNTGRMFIWAYPGNVTSEAARGSFATPLEVGTKYALCFKYKVEQDGTTYTSGRVDNFYVQLSRSKSFINASGSDVTASRMAAVQDSTGSVSRMSAAAVAADCILPRAKFPDGVLVDGQSVSVDKVWHGSNLTNTGVYRDTCIVFVPTEASTYFYLSVMSCTANTYQGINIRDMVLRKISPRDNVIDFEGESVCINYDTTNATAVKFKYTVDWNKEVTKCLENAAAENAILIELAIQQLYDAEITRFMNNYYSRCLASASEKFTYSYRSKEYHYTLYYYDQAGNVVQTVPPEGVHPLTPQQVDAFLAGNRTEPAHTLAMKYQFSSLNKVIWQFSPDSKESRFWFDAKGQIRLSRNAQQQKENKYSYIKYDEQGRTTEVGEVETTAGLSTLLTALESPDFPAQSLYTLTDIIRTHYDFKLDKIQAAFLQENLRTRVSYVEMIEKGRQDTVRTYYTYDIHGSVKAMLQSLPGLSDKRIDYAYDLISGNVNYIFYQYGKADQLAHQYVYDEDNRLAEVYTSTDRFIWNREAAYRYYHHGPLARAELGQYRVQGQDYYYTLQGLVKGVNMPYTGDPGKDGFSGSSVGKDVFAYAVGYYQGDYAPINASVTHADGRDKLWQRLQETMGYTGLYNGNIAWMTTDLTKVGAVGGSKAKGMQAMLYKYDQLHRLVQNRSLVNYNASSGFAARGTGASAYDEDYSYDANGNLLTLKRMNALGAVQDDFTYRYYRGTNKLREVTPVVRDTTYQSGAIITNHKLYRNITIGGTAYVAAGSTVQLNASENIFVSPDFRAPDGSDFYAHVLGEDEGTFMYDGKGNLAADQDKGLRLSWTVYGKLREIRSKIDSVVVSFRYDALGNRIEKRVVTPDTTYRMNYIRDTDGNVMAIYRDTTIHERFIYGKTRIGAYKGKTASGSLSLGERSYELTNHVGNVLSVISDGIGMASDSTWAHVIAQTDYYAFGLGMDGRTYRTSEGYLYGFNSQEKVEEFGSGHYTAEFWEYDSRIGRRWNLDPKPVEWESGYAVNRNSPIFISDPKGDNPIMGAILAAFTEYAGIIGSKMMFDGMSFVDANRDLGWGDAIDIGVAAGFGAASGAIDGGITKFVSWIRKPINQKIVAKLLEVGIAALESSLKVYFKDEEFDLTSLLAGALTEVGMGSLIKTKVFNEASEQAGRNASAATRRAEDLAARRRPIKRLVQKAEKEAAAQLKTSKALKKLNNAGKIANETQAKTLANNAEKATKKEPADKKQTDEQK</sequence>
<evidence type="ECO:0008006" key="5">
    <source>
        <dbReference type="Google" id="ProtNLM"/>
    </source>
</evidence>
<reference evidence="3 4" key="1">
    <citation type="submission" date="2021-05" db="EMBL/GenBank/DDBJ databases">
        <title>A Polyphasic approach of four new species of the genus Ohtaekwangia: Ohtaekwangia histidinii sp. nov., Ohtaekwangia cretensis sp. nov., Ohtaekwangia indiensis sp. nov., Ohtaekwangia reichenbachii sp. nov. from diverse environment.</title>
        <authorList>
            <person name="Octaviana S."/>
        </authorList>
    </citation>
    <scope>NUCLEOTIDE SEQUENCE [LARGE SCALE GENOMIC DNA]</scope>
    <source>
        <strain evidence="3 4">PWU5</strain>
    </source>
</reference>
<dbReference type="EMBL" id="JAHESE010000008">
    <property type="protein sequence ID" value="MBT1708766.1"/>
    <property type="molecule type" value="Genomic_DNA"/>
</dbReference>
<evidence type="ECO:0000313" key="3">
    <source>
        <dbReference type="EMBL" id="MBT1708766.1"/>
    </source>
</evidence>
<protein>
    <recommendedName>
        <fullName evidence="5">RHS repeat-associated core domain-containing protein</fullName>
    </recommendedName>
</protein>
<keyword evidence="4" id="KW-1185">Reference proteome</keyword>
<evidence type="ECO:0000256" key="1">
    <source>
        <dbReference type="SAM" id="MobiDB-lite"/>
    </source>
</evidence>
<keyword evidence="2" id="KW-0732">Signal</keyword>
<feature type="compositionally biased region" description="Polar residues" evidence="1">
    <location>
        <begin position="2295"/>
        <end position="2304"/>
    </location>
</feature>
<proteinExistence type="predicted"/>
<gene>
    <name evidence="3" type="ORF">KK062_11050</name>
</gene>
<feature type="chain" id="PRO_5042897169" description="RHS repeat-associated core domain-containing protein" evidence="2">
    <location>
        <begin position="21"/>
        <end position="2324"/>
    </location>
</feature>
<feature type="signal peptide" evidence="2">
    <location>
        <begin position="1"/>
        <end position="20"/>
    </location>
</feature>
<feature type="region of interest" description="Disordered" evidence="1">
    <location>
        <begin position="2289"/>
        <end position="2324"/>
    </location>
</feature>
<evidence type="ECO:0000256" key="2">
    <source>
        <dbReference type="SAM" id="SignalP"/>
    </source>
</evidence>
<organism evidence="3 4">
    <name type="scientific">Dawidia cretensis</name>
    <dbReference type="NCBI Taxonomy" id="2782350"/>
    <lineage>
        <taxon>Bacteria</taxon>
        <taxon>Pseudomonadati</taxon>
        <taxon>Bacteroidota</taxon>
        <taxon>Cytophagia</taxon>
        <taxon>Cytophagales</taxon>
        <taxon>Chryseotaleaceae</taxon>
        <taxon>Dawidia</taxon>
    </lineage>
</organism>
<dbReference type="RefSeq" id="WP_254084359.1">
    <property type="nucleotide sequence ID" value="NZ_JAHESE010000008.1"/>
</dbReference>
<feature type="compositionally biased region" description="Basic and acidic residues" evidence="1">
    <location>
        <begin position="2308"/>
        <end position="2324"/>
    </location>
</feature>
<dbReference type="PROSITE" id="PS51257">
    <property type="entry name" value="PROKAR_LIPOPROTEIN"/>
    <property type="match status" value="1"/>
</dbReference>
<name>A0AAP2DWM5_9BACT</name>